<keyword evidence="6" id="KW-0731">Sigma factor</keyword>
<evidence type="ECO:0000256" key="7">
    <source>
        <dbReference type="ARBA" id="ARBA00023125"/>
    </source>
</evidence>
<dbReference type="PRINTS" id="PR00045">
    <property type="entry name" value="SIGMA54FCT"/>
</dbReference>
<evidence type="ECO:0000313" key="12">
    <source>
        <dbReference type="Proteomes" id="UP000650466"/>
    </source>
</evidence>
<dbReference type="PROSITE" id="PS00718">
    <property type="entry name" value="SIGMA54_2"/>
    <property type="match status" value="1"/>
</dbReference>
<dbReference type="InterPro" id="IPR000394">
    <property type="entry name" value="RNA_pol_sigma_54"/>
</dbReference>
<feature type="domain" description="RNA polymerase sigma factor 54 DNA-binding" evidence="9">
    <location>
        <begin position="282"/>
        <end position="441"/>
    </location>
</feature>
<dbReference type="Pfam" id="PF04963">
    <property type="entry name" value="Sigma54_CBD"/>
    <property type="match status" value="1"/>
</dbReference>
<dbReference type="Proteomes" id="UP000650466">
    <property type="component" value="Unassembled WGS sequence"/>
</dbReference>
<evidence type="ECO:0000256" key="5">
    <source>
        <dbReference type="ARBA" id="ARBA00023015"/>
    </source>
</evidence>
<evidence type="ECO:0000256" key="3">
    <source>
        <dbReference type="ARBA" id="ARBA00022679"/>
    </source>
</evidence>
<dbReference type="GO" id="GO:0006352">
    <property type="term" value="P:DNA-templated transcription initiation"/>
    <property type="evidence" value="ECO:0007669"/>
    <property type="project" value="InterPro"/>
</dbReference>
<evidence type="ECO:0000313" key="11">
    <source>
        <dbReference type="EMBL" id="MBD0383255.1"/>
    </source>
</evidence>
<name>A0A926KWJ5_9BACL</name>
<protein>
    <submittedName>
        <fullName evidence="11">RNA polymerase factor sigma-54</fullName>
    </submittedName>
</protein>
<dbReference type="Gene3D" id="1.10.10.1330">
    <property type="entry name" value="RNA polymerase sigma-54 factor, core-binding domain"/>
    <property type="match status" value="1"/>
</dbReference>
<dbReference type="GO" id="GO:0000428">
    <property type="term" value="C:DNA-directed RNA polymerase complex"/>
    <property type="evidence" value="ECO:0007669"/>
    <property type="project" value="UniProtKB-KW"/>
</dbReference>
<dbReference type="PIRSF" id="PIRSF000774">
    <property type="entry name" value="RpoN"/>
    <property type="match status" value="1"/>
</dbReference>
<comment type="caution">
    <text evidence="11">The sequence shown here is derived from an EMBL/GenBank/DDBJ whole genome shotgun (WGS) entry which is preliminary data.</text>
</comment>
<feature type="domain" description="RNA polymerase sigma factor 54 core-binding" evidence="10">
    <location>
        <begin position="80"/>
        <end position="267"/>
    </location>
</feature>
<dbReference type="NCBIfam" id="TIGR02395">
    <property type="entry name" value="rpoN_sigma"/>
    <property type="match status" value="1"/>
</dbReference>
<evidence type="ECO:0000256" key="4">
    <source>
        <dbReference type="ARBA" id="ARBA00022695"/>
    </source>
</evidence>
<keyword evidence="7" id="KW-0238">DNA-binding</keyword>
<reference evidence="11" key="1">
    <citation type="submission" date="2020-09" db="EMBL/GenBank/DDBJ databases">
        <title>Draft Genome Sequence of Paenibacillus sp. WST5.</title>
        <authorList>
            <person name="Bao Z."/>
        </authorList>
    </citation>
    <scope>NUCLEOTIDE SEQUENCE</scope>
    <source>
        <strain evidence="11">WST5</strain>
    </source>
</reference>
<keyword evidence="5" id="KW-0805">Transcription regulation</keyword>
<organism evidence="11 12">
    <name type="scientific">Paenibacillus sedimenti</name>
    <dbReference type="NCBI Taxonomy" id="2770274"/>
    <lineage>
        <taxon>Bacteria</taxon>
        <taxon>Bacillati</taxon>
        <taxon>Bacillota</taxon>
        <taxon>Bacilli</taxon>
        <taxon>Bacillales</taxon>
        <taxon>Paenibacillaceae</taxon>
        <taxon>Paenibacillus</taxon>
    </lineage>
</organism>
<accession>A0A926KWJ5</accession>
<dbReference type="Gene3D" id="1.10.10.60">
    <property type="entry name" value="Homeodomain-like"/>
    <property type="match status" value="1"/>
</dbReference>
<dbReference type="GO" id="GO:0003677">
    <property type="term" value="F:DNA binding"/>
    <property type="evidence" value="ECO:0007669"/>
    <property type="project" value="UniProtKB-KW"/>
</dbReference>
<dbReference type="Pfam" id="PF04552">
    <property type="entry name" value="Sigma54_DBD"/>
    <property type="match status" value="1"/>
</dbReference>
<dbReference type="InterPro" id="IPR007634">
    <property type="entry name" value="RNA_pol_sigma_54_DNA-bd"/>
</dbReference>
<keyword evidence="8" id="KW-0804">Transcription</keyword>
<dbReference type="PANTHER" id="PTHR32248">
    <property type="entry name" value="RNA POLYMERASE SIGMA-54 FACTOR"/>
    <property type="match status" value="1"/>
</dbReference>
<dbReference type="InterPro" id="IPR007046">
    <property type="entry name" value="RNA_pol_sigma_54_core-bd"/>
</dbReference>
<dbReference type="RefSeq" id="WP_188177037.1">
    <property type="nucleotide sequence ID" value="NZ_JACVVD010000010.1"/>
</dbReference>
<evidence type="ECO:0000256" key="2">
    <source>
        <dbReference type="ARBA" id="ARBA00022478"/>
    </source>
</evidence>
<evidence type="ECO:0000259" key="9">
    <source>
        <dbReference type="Pfam" id="PF04552"/>
    </source>
</evidence>
<dbReference type="GO" id="GO:0016987">
    <property type="term" value="F:sigma factor activity"/>
    <property type="evidence" value="ECO:0007669"/>
    <property type="project" value="UniProtKB-KW"/>
</dbReference>
<dbReference type="Pfam" id="PF00309">
    <property type="entry name" value="Sigma54_AID"/>
    <property type="match status" value="1"/>
</dbReference>
<dbReference type="EMBL" id="JACVVD010000010">
    <property type="protein sequence ID" value="MBD0383255.1"/>
    <property type="molecule type" value="Genomic_DNA"/>
</dbReference>
<keyword evidence="4" id="KW-0548">Nucleotidyltransferase</keyword>
<evidence type="ECO:0000256" key="8">
    <source>
        <dbReference type="ARBA" id="ARBA00023163"/>
    </source>
</evidence>
<dbReference type="PANTHER" id="PTHR32248:SF4">
    <property type="entry name" value="RNA POLYMERASE SIGMA-54 FACTOR"/>
    <property type="match status" value="1"/>
</dbReference>
<keyword evidence="12" id="KW-1185">Reference proteome</keyword>
<comment type="similarity">
    <text evidence="1">Belongs to the sigma-54 factor family.</text>
</comment>
<dbReference type="AlphaFoldDB" id="A0A926KWJ5"/>
<proteinExistence type="inferred from homology"/>
<dbReference type="InterPro" id="IPR038709">
    <property type="entry name" value="RpoN_core-bd_sf"/>
</dbReference>
<keyword evidence="2" id="KW-0240">DNA-directed RNA polymerase</keyword>
<sequence>MRPGYGMFQQQALKMHMTPQLRQAVKILQFSSTELLDAVRQEIEKNPVLEYADNEWDAYRAYRQTNSGTGTSAPDYDPLQNTARHDASLEGHLKEQLGFVREIAVSVRRIVAFMIGNLDNKGYLGLSINEIVNMLREESDQVEQALRILQGFEPVGVGARDLKECLLLQVRQLPECSPLVSLLIDRHLQDVADYRVHKLSVILQAPSQEIQSAIDVIKGLNPRPGAAFQTEEIRYIIPDVIIEKTGEQFMVLNHDAASPRLLVNGAYERMAKESMADKEARKFLLDKLSSAKFFVKCMEQRRLTIFRVTQAIVEEQIDFFRKGATEQLKPMTLRQIADKLSMHESTVSRATAGKYAQTPWGVFELKFFFPSGLQTDHGDSASSEHVKARIKEWVSGENHGNPYSDQKLADLMRQEGIQISRRTVTKYREELGISSSVRRKRI</sequence>
<dbReference type="PROSITE" id="PS50044">
    <property type="entry name" value="SIGMA54_3"/>
    <property type="match status" value="1"/>
</dbReference>
<evidence type="ECO:0000259" key="10">
    <source>
        <dbReference type="Pfam" id="PF04963"/>
    </source>
</evidence>
<dbReference type="GO" id="GO:0016779">
    <property type="term" value="F:nucleotidyltransferase activity"/>
    <property type="evidence" value="ECO:0007669"/>
    <property type="project" value="UniProtKB-KW"/>
</dbReference>
<evidence type="ECO:0000256" key="6">
    <source>
        <dbReference type="ARBA" id="ARBA00023082"/>
    </source>
</evidence>
<keyword evidence="3" id="KW-0808">Transferase</keyword>
<dbReference type="GO" id="GO:0001216">
    <property type="term" value="F:DNA-binding transcription activator activity"/>
    <property type="evidence" value="ECO:0007669"/>
    <property type="project" value="InterPro"/>
</dbReference>
<gene>
    <name evidence="11" type="primary">rpoN</name>
    <name evidence="11" type="ORF">ICC18_24400</name>
</gene>
<evidence type="ECO:0000256" key="1">
    <source>
        <dbReference type="ARBA" id="ARBA00008798"/>
    </source>
</evidence>
<dbReference type="PROSITE" id="PS00717">
    <property type="entry name" value="SIGMA54_1"/>
    <property type="match status" value="1"/>
</dbReference>